<accession>A0A516X6T2</accession>
<evidence type="ECO:0000256" key="7">
    <source>
        <dbReference type="ARBA" id="ARBA00022679"/>
    </source>
</evidence>
<dbReference type="PANTHER" id="PTHR22913">
    <property type="entry name" value="HYALURONAN SYNTHASE"/>
    <property type="match status" value="1"/>
</dbReference>
<comment type="catalytic activity">
    <reaction evidence="13">
        <text>[hyaluronan](n) + UDP-N-acetyl-alpha-D-glucosamine = N-acetyl-beta-D-glucosaminyl-(1-&gt;4)-[hyaluronan](n) + UDP + H(+)</text>
        <dbReference type="Rhea" id="RHEA:20465"/>
        <dbReference type="Rhea" id="RHEA-COMP:12583"/>
        <dbReference type="Rhea" id="RHEA-COMP:12585"/>
        <dbReference type="ChEBI" id="CHEBI:15378"/>
        <dbReference type="ChEBI" id="CHEBI:57705"/>
        <dbReference type="ChEBI" id="CHEBI:58223"/>
        <dbReference type="ChEBI" id="CHEBI:132153"/>
        <dbReference type="ChEBI" id="CHEBI:132154"/>
        <dbReference type="EC" id="2.4.1.212"/>
    </reaction>
</comment>
<dbReference type="OrthoDB" id="9763050at2"/>
<evidence type="ECO:0000256" key="13">
    <source>
        <dbReference type="ARBA" id="ARBA00047709"/>
    </source>
</evidence>
<sequence>MRTDSTEPESSRPETVARRAGHTRRPGIRVALATHTAGGPGAPVDGPSHPPANGPGNGRARRWLGRRTPPVQRGIRRIAVTVALLPLVALLAWRLPRIFTADPLLILYGVTVLAGTIALLFIAYTRYDDPSERKGAHRPRDRDTFPPLATRPSVTLLMAVKDEAEDIEKCVRSMVTSDYPELQVIVIDDGSSDGTVEILRNLEGPLEFLLLALPQNVGKKHALTRGAHLATGDILAFTDSDCVLERSALSRCVRALVLHPELGAVSGHARALNRESSMLARIQDVWYEGQFRVMKAAEATFGSVTCVSGPMAVFRRDAVFNYLPAWAEDRFLGGEFRFATDRQLTGYVLGQRWAGRALKQAHSGSPFLAVDYPEREWRVGYVRSARVWTNVPESIRAFYKQQIRWKKSFIRNCFFTGRFMWRRGPGPAALYYGHVLWVLAAPVMAVRHLIWAPLSGLWLLSGLYLCGVTLKGCAYGLAYKFDNRGDPAWCLRPLMSLISSLTLSWMLVYSALTIRRGIWSRTS</sequence>
<dbReference type="PANTHER" id="PTHR22913:SF12">
    <property type="entry name" value="MANNURONAN SYNTHASE"/>
    <property type="match status" value="1"/>
</dbReference>
<feature type="region of interest" description="Disordered" evidence="15">
    <location>
        <begin position="1"/>
        <end position="64"/>
    </location>
</feature>
<evidence type="ECO:0000256" key="1">
    <source>
        <dbReference type="ARBA" id="ARBA00004236"/>
    </source>
</evidence>
<keyword evidence="8 16" id="KW-0472">Membrane</keyword>
<dbReference type="EC" id="2.4.1.212" evidence="4"/>
<gene>
    <name evidence="18" type="ORF">FO059_17375</name>
</gene>
<dbReference type="GO" id="GO:0005886">
    <property type="term" value="C:plasma membrane"/>
    <property type="evidence" value="ECO:0007669"/>
    <property type="project" value="UniProtKB-SubCell"/>
</dbReference>
<keyword evidence="16" id="KW-0812">Transmembrane</keyword>
<dbReference type="InterPro" id="IPR029044">
    <property type="entry name" value="Nucleotide-diphossugar_trans"/>
</dbReference>
<feature type="transmembrane region" description="Helical" evidence="16">
    <location>
        <begin position="456"/>
        <end position="478"/>
    </location>
</feature>
<dbReference type="AlphaFoldDB" id="A0A516X6T2"/>
<feature type="transmembrane region" description="Helical" evidence="16">
    <location>
        <begin position="428"/>
        <end position="450"/>
    </location>
</feature>
<feature type="compositionally biased region" description="Basic and acidic residues" evidence="15">
    <location>
        <begin position="1"/>
        <end position="17"/>
    </location>
</feature>
<reference evidence="18 19" key="1">
    <citation type="submission" date="2019-07" db="EMBL/GenBank/DDBJ databases">
        <title>Tomitella cavernea sp. nov., an actinomycete isolated from soil.</title>
        <authorList>
            <person name="Cheng J."/>
        </authorList>
    </citation>
    <scope>NUCLEOTIDE SEQUENCE [LARGE SCALE GENOMIC DNA]</scope>
    <source>
        <strain evidence="18 19">HY188</strain>
    </source>
</reference>
<evidence type="ECO:0000256" key="10">
    <source>
        <dbReference type="ARBA" id="ARBA00040508"/>
    </source>
</evidence>
<reference evidence="18 19" key="2">
    <citation type="submission" date="2019-07" db="EMBL/GenBank/DDBJ databases">
        <authorList>
            <person name="Huang Y."/>
        </authorList>
    </citation>
    <scope>NUCLEOTIDE SEQUENCE [LARGE SCALE GENOMIC DNA]</scope>
    <source>
        <strain evidence="18 19">HY188</strain>
    </source>
</reference>
<evidence type="ECO:0000256" key="16">
    <source>
        <dbReference type="SAM" id="Phobius"/>
    </source>
</evidence>
<feature type="transmembrane region" description="Helical" evidence="16">
    <location>
        <begin position="105"/>
        <end position="124"/>
    </location>
</feature>
<evidence type="ECO:0000256" key="3">
    <source>
        <dbReference type="ARBA" id="ARBA00006782"/>
    </source>
</evidence>
<dbReference type="SUPFAM" id="SSF53448">
    <property type="entry name" value="Nucleotide-diphospho-sugar transferases"/>
    <property type="match status" value="1"/>
</dbReference>
<name>A0A516X6T2_9ACTN</name>
<evidence type="ECO:0000256" key="15">
    <source>
        <dbReference type="SAM" id="MobiDB-lite"/>
    </source>
</evidence>
<evidence type="ECO:0000256" key="9">
    <source>
        <dbReference type="ARBA" id="ARBA00037408"/>
    </source>
</evidence>
<protein>
    <recommendedName>
        <fullName evidence="10">Hyaluronan synthase</fullName>
        <ecNumber evidence="4">2.4.1.212</ecNumber>
    </recommendedName>
    <alternativeName>
        <fullName evidence="12">Hyaluronate synthase</fullName>
    </alternativeName>
    <alternativeName>
        <fullName evidence="11">Hyaluronic acid synthase</fullName>
    </alternativeName>
</protein>
<evidence type="ECO:0000256" key="2">
    <source>
        <dbReference type="ARBA" id="ARBA00004698"/>
    </source>
</evidence>
<comment type="pathway">
    <text evidence="2">Glycan biosynthesis; hyaluronan biosynthesis.</text>
</comment>
<evidence type="ECO:0000256" key="8">
    <source>
        <dbReference type="ARBA" id="ARBA00023136"/>
    </source>
</evidence>
<feature type="domain" description="Glycosyltransferase 2-like" evidence="17">
    <location>
        <begin position="157"/>
        <end position="319"/>
    </location>
</feature>
<keyword evidence="5" id="KW-1003">Cell membrane</keyword>
<evidence type="ECO:0000256" key="6">
    <source>
        <dbReference type="ARBA" id="ARBA00022676"/>
    </source>
</evidence>
<comment type="subcellular location">
    <subcellularLocation>
        <location evidence="1">Cell membrane</location>
    </subcellularLocation>
</comment>
<proteinExistence type="inferred from homology"/>
<comment type="function">
    <text evidence="9">Glycosaminoglycan synthesis. The hyaluronic acid capsule is involved in the pathogenicity of group A Streptococci; it may be the major virulence determinant.</text>
</comment>
<feature type="transmembrane region" description="Helical" evidence="16">
    <location>
        <begin position="490"/>
        <end position="512"/>
    </location>
</feature>
<keyword evidence="19" id="KW-1185">Reference proteome</keyword>
<evidence type="ECO:0000256" key="14">
    <source>
        <dbReference type="ARBA" id="ARBA00048168"/>
    </source>
</evidence>
<evidence type="ECO:0000313" key="18">
    <source>
        <dbReference type="EMBL" id="QDQ98784.1"/>
    </source>
</evidence>
<keyword evidence="6" id="KW-0328">Glycosyltransferase</keyword>
<keyword evidence="7 18" id="KW-0808">Transferase</keyword>
<dbReference type="KEGG" id="toy:FO059_17375"/>
<dbReference type="Pfam" id="PF00535">
    <property type="entry name" value="Glycos_transf_2"/>
    <property type="match status" value="1"/>
</dbReference>
<evidence type="ECO:0000256" key="12">
    <source>
        <dbReference type="ARBA" id="ARBA00043237"/>
    </source>
</evidence>
<dbReference type="GO" id="GO:0085029">
    <property type="term" value="P:extracellular matrix assembly"/>
    <property type="evidence" value="ECO:0007669"/>
    <property type="project" value="TreeGrafter"/>
</dbReference>
<keyword evidence="16" id="KW-1133">Transmembrane helix</keyword>
<evidence type="ECO:0000313" key="19">
    <source>
        <dbReference type="Proteomes" id="UP000317344"/>
    </source>
</evidence>
<dbReference type="EMBL" id="CP041765">
    <property type="protein sequence ID" value="QDQ98784.1"/>
    <property type="molecule type" value="Genomic_DNA"/>
</dbReference>
<dbReference type="GO" id="GO:0050501">
    <property type="term" value="F:hyaluronan synthase activity"/>
    <property type="evidence" value="ECO:0007669"/>
    <property type="project" value="UniProtKB-EC"/>
</dbReference>
<comment type="similarity">
    <text evidence="3">Belongs to the NodC/HAS family.</text>
</comment>
<dbReference type="Gene3D" id="3.90.550.10">
    <property type="entry name" value="Spore Coat Polysaccharide Biosynthesis Protein SpsA, Chain A"/>
    <property type="match status" value="1"/>
</dbReference>
<dbReference type="InterPro" id="IPR001173">
    <property type="entry name" value="Glyco_trans_2-like"/>
</dbReference>
<evidence type="ECO:0000256" key="4">
    <source>
        <dbReference type="ARBA" id="ARBA00012207"/>
    </source>
</evidence>
<evidence type="ECO:0000256" key="11">
    <source>
        <dbReference type="ARBA" id="ARBA00042148"/>
    </source>
</evidence>
<evidence type="ECO:0000256" key="5">
    <source>
        <dbReference type="ARBA" id="ARBA00022475"/>
    </source>
</evidence>
<feature type="transmembrane region" description="Helical" evidence="16">
    <location>
        <begin position="74"/>
        <end position="93"/>
    </location>
</feature>
<evidence type="ECO:0000259" key="17">
    <source>
        <dbReference type="Pfam" id="PF00535"/>
    </source>
</evidence>
<dbReference type="CDD" id="cd06423">
    <property type="entry name" value="CESA_like"/>
    <property type="match status" value="1"/>
</dbReference>
<organism evidence="18 19">
    <name type="scientific">Tomitella fengzijianii</name>
    <dbReference type="NCBI Taxonomy" id="2597660"/>
    <lineage>
        <taxon>Bacteria</taxon>
        <taxon>Bacillati</taxon>
        <taxon>Actinomycetota</taxon>
        <taxon>Actinomycetes</taxon>
        <taxon>Mycobacteriales</taxon>
        <taxon>Tomitella</taxon>
    </lineage>
</organism>
<dbReference type="Proteomes" id="UP000317344">
    <property type="component" value="Chromosome"/>
</dbReference>
<comment type="catalytic activity">
    <reaction evidence="14">
        <text>N-acetyl-beta-D-glucosaminyl-(1-&gt;4)-[hyaluronan](n) + UDP-alpha-D-glucuronate = [hyaluronan](n+1) + UDP + H(+)</text>
        <dbReference type="Rhea" id="RHEA:12528"/>
        <dbReference type="Rhea" id="RHEA-COMP:12585"/>
        <dbReference type="Rhea" id="RHEA-COMP:12587"/>
        <dbReference type="ChEBI" id="CHEBI:15378"/>
        <dbReference type="ChEBI" id="CHEBI:58052"/>
        <dbReference type="ChEBI" id="CHEBI:58223"/>
        <dbReference type="ChEBI" id="CHEBI:132153"/>
        <dbReference type="ChEBI" id="CHEBI:132154"/>
        <dbReference type="EC" id="2.4.1.212"/>
    </reaction>
</comment>
<dbReference type="GO" id="GO:0030213">
    <property type="term" value="P:hyaluronan biosynthetic process"/>
    <property type="evidence" value="ECO:0007669"/>
    <property type="project" value="TreeGrafter"/>
</dbReference>